<accession>A0A7J6RWG8</accession>
<protein>
    <submittedName>
        <fullName evidence="2">Uncharacterized protein</fullName>
    </submittedName>
</protein>
<gene>
    <name evidence="2" type="ORF">FOZ62_027999</name>
</gene>
<evidence type="ECO:0000256" key="1">
    <source>
        <dbReference type="SAM" id="Coils"/>
    </source>
</evidence>
<sequence>MCGTSLKSPELWDKLVATNGAGLTEAEQKQILEELNKERAHRLKTQQELHRKRNEVNREEEMIRKREQKVKEEQITAELEERQQRRKEELKIWLDKKETENRERLARERAQIRALQDAERVKKEREKERQELFDKEREARLRRAARQQANQRLRLEQSQIEYGSGRATSLSLSGGSTPVLPTTPDLEVRQVHHHVHYHHGLDAETLELSAEEKLRIEIESEAAIIGDECRTRPVAKEDYLVPLPRQDMVKAEAP</sequence>
<reference evidence="2 3" key="1">
    <citation type="submission" date="2020-04" db="EMBL/GenBank/DDBJ databases">
        <title>Perkinsus olseni comparative genomics.</title>
        <authorList>
            <person name="Bogema D.R."/>
        </authorList>
    </citation>
    <scope>NUCLEOTIDE SEQUENCE [LARGE SCALE GENOMIC DNA]</scope>
    <source>
        <strain evidence="2">ATCC PRA-205</strain>
    </source>
</reference>
<keyword evidence="1" id="KW-0175">Coiled coil</keyword>
<comment type="caution">
    <text evidence="2">The sequence shown here is derived from an EMBL/GenBank/DDBJ whole genome shotgun (WGS) entry which is preliminary data.</text>
</comment>
<evidence type="ECO:0000313" key="2">
    <source>
        <dbReference type="EMBL" id="KAF4724833.1"/>
    </source>
</evidence>
<dbReference type="EMBL" id="JABANM010019226">
    <property type="protein sequence ID" value="KAF4724833.1"/>
    <property type="molecule type" value="Genomic_DNA"/>
</dbReference>
<organism evidence="2 3">
    <name type="scientific">Perkinsus olseni</name>
    <name type="common">Perkinsus atlanticus</name>
    <dbReference type="NCBI Taxonomy" id="32597"/>
    <lineage>
        <taxon>Eukaryota</taxon>
        <taxon>Sar</taxon>
        <taxon>Alveolata</taxon>
        <taxon>Perkinsozoa</taxon>
        <taxon>Perkinsea</taxon>
        <taxon>Perkinsida</taxon>
        <taxon>Perkinsidae</taxon>
        <taxon>Perkinsus</taxon>
    </lineage>
</organism>
<dbReference type="Proteomes" id="UP000574390">
    <property type="component" value="Unassembled WGS sequence"/>
</dbReference>
<feature type="coiled-coil region" evidence="1">
    <location>
        <begin position="42"/>
        <end position="83"/>
    </location>
</feature>
<name>A0A7J6RWG8_PEROL</name>
<feature type="coiled-coil region" evidence="1">
    <location>
        <begin position="111"/>
        <end position="138"/>
    </location>
</feature>
<evidence type="ECO:0000313" key="3">
    <source>
        <dbReference type="Proteomes" id="UP000574390"/>
    </source>
</evidence>
<proteinExistence type="predicted"/>
<dbReference type="AlphaFoldDB" id="A0A7J6RWG8"/>